<gene>
    <name evidence="3" type="ORF">JMJ35_009983</name>
</gene>
<sequence length="812" mass="91005">MLPEILAGSYARYKEDTNVFTTWLSKAAVACGYKPVQREQHKQRPAQQQTPTTTPRLKGKARKEAKAAAAESKKLSDDFDAPQPTVKYNITTQELLKQAEAVAKYGKTAVKVPDNVVRIVQRAISARKRCASWFQKTGILSEEDSTKTHLHFVATLEKALSTLRPDSKPSEVAFPKNGSSPITPEELKNRFSVLGLEETGDDSDLAATEAATDFGIAKMSPTKNCVLEIYELEDQLDIEHAFIIFCFFEDLHRVQNFLQETWKDYKTSNCDLTVASVTTNLALSIVRRAEDELIANLDPQRYSKPNSYRALVTTIFHEDSFARGEDSEEKLASNESPRLTPFDDFVYLPTARTLLNFRQVVRFEIDYPQALPPFRLNYISRPELLELPETKKAEQENLLLSQILMDSSLNDLIKPGLEEKRGLKSPPEDEFSDGLLKLRKEGEVSAWIVFASRVILDINDILGEDVKRAYEELCQIGAAATKTLDFQPEGNELVPGGGLCWHTKDADIAQDVYNIAEFWIKEAPLPILKAMFAANQEPGTQSLDIHACPQKIHDPLRAQGEHKDDILPVLKANAKKMDISPIKPAEDPAFVFKCNPLYCGSLAFNIAIDMEIAGIKLANHHLTIFAVAHLYNALQQTQVVQGKWPELDKIIELHIGQLFAGKLPAKPSECHTRLSEAPSKSLARIEAAIQEHPKVNSGKTRKPIKRQLTPLQFLTHVRAWLPQVMQDATERIHQRLGYLYPKIDHGFSNDRGLLFMVASILYQAAETNYAQEQVFNARERGDLPKDPHLEVAINTALAIGLLPVLKAGHPLK</sequence>
<feature type="domain" description="DUF6604" evidence="2">
    <location>
        <begin position="12"/>
        <end position="294"/>
    </location>
</feature>
<dbReference type="Pfam" id="PF20253">
    <property type="entry name" value="DUF6604"/>
    <property type="match status" value="1"/>
</dbReference>
<comment type="caution">
    <text evidence="3">The sequence shown here is derived from an EMBL/GenBank/DDBJ whole genome shotgun (WGS) entry which is preliminary data.</text>
</comment>
<dbReference type="Proteomes" id="UP001166286">
    <property type="component" value="Unassembled WGS sequence"/>
</dbReference>
<evidence type="ECO:0000313" key="3">
    <source>
        <dbReference type="EMBL" id="KAK0507460.1"/>
    </source>
</evidence>
<evidence type="ECO:0000259" key="2">
    <source>
        <dbReference type="Pfam" id="PF20253"/>
    </source>
</evidence>
<protein>
    <recommendedName>
        <fullName evidence="2">DUF6604 domain-containing protein</fullName>
    </recommendedName>
</protein>
<accession>A0AA39QQV4</accession>
<dbReference type="PANTHER" id="PTHR38795">
    <property type="entry name" value="DUF6604 DOMAIN-CONTAINING PROTEIN"/>
    <property type="match status" value="1"/>
</dbReference>
<dbReference type="PANTHER" id="PTHR38795:SF1">
    <property type="entry name" value="DUF6604 DOMAIN-CONTAINING PROTEIN"/>
    <property type="match status" value="1"/>
</dbReference>
<name>A0AA39QQV4_9LECA</name>
<dbReference type="AlphaFoldDB" id="A0AA39QQV4"/>
<evidence type="ECO:0000256" key="1">
    <source>
        <dbReference type="SAM" id="MobiDB-lite"/>
    </source>
</evidence>
<feature type="region of interest" description="Disordered" evidence="1">
    <location>
        <begin position="36"/>
        <end position="78"/>
    </location>
</feature>
<feature type="compositionally biased region" description="Low complexity" evidence="1">
    <location>
        <begin position="45"/>
        <end position="56"/>
    </location>
</feature>
<reference evidence="3" key="1">
    <citation type="submission" date="2023-03" db="EMBL/GenBank/DDBJ databases">
        <title>Complete genome of Cladonia borealis.</title>
        <authorList>
            <person name="Park H."/>
        </authorList>
    </citation>
    <scope>NUCLEOTIDE SEQUENCE</scope>
    <source>
        <strain evidence="3">ANT050790</strain>
    </source>
</reference>
<organism evidence="3 4">
    <name type="scientific">Cladonia borealis</name>
    <dbReference type="NCBI Taxonomy" id="184061"/>
    <lineage>
        <taxon>Eukaryota</taxon>
        <taxon>Fungi</taxon>
        <taxon>Dikarya</taxon>
        <taxon>Ascomycota</taxon>
        <taxon>Pezizomycotina</taxon>
        <taxon>Lecanoromycetes</taxon>
        <taxon>OSLEUM clade</taxon>
        <taxon>Lecanoromycetidae</taxon>
        <taxon>Lecanorales</taxon>
        <taxon>Lecanorineae</taxon>
        <taxon>Cladoniaceae</taxon>
        <taxon>Cladonia</taxon>
    </lineage>
</organism>
<keyword evidence="4" id="KW-1185">Reference proteome</keyword>
<feature type="compositionally biased region" description="Basic and acidic residues" evidence="1">
    <location>
        <begin position="62"/>
        <end position="77"/>
    </location>
</feature>
<dbReference type="EMBL" id="JAFEKC020000023">
    <property type="protein sequence ID" value="KAK0507460.1"/>
    <property type="molecule type" value="Genomic_DNA"/>
</dbReference>
<dbReference type="InterPro" id="IPR046539">
    <property type="entry name" value="DUF6604"/>
</dbReference>
<proteinExistence type="predicted"/>
<evidence type="ECO:0000313" key="4">
    <source>
        <dbReference type="Proteomes" id="UP001166286"/>
    </source>
</evidence>